<comment type="similarity">
    <text evidence="4">Belongs to the alpha-class carbonic anhydrase family.</text>
</comment>
<comment type="catalytic activity">
    <reaction evidence="9 10">
        <text>hydrogencarbonate + H(+) = CO2 + H2O</text>
        <dbReference type="Rhea" id="RHEA:10748"/>
        <dbReference type="ChEBI" id="CHEBI:15377"/>
        <dbReference type="ChEBI" id="CHEBI:15378"/>
        <dbReference type="ChEBI" id="CHEBI:16526"/>
        <dbReference type="ChEBI" id="CHEBI:17544"/>
        <dbReference type="EC" id="4.2.1.1"/>
    </reaction>
</comment>
<proteinExistence type="inferred from homology"/>
<reference evidence="12 13" key="1">
    <citation type="submission" date="2024-08" db="EMBL/GenBank/DDBJ databases">
        <title>Insights into the chromosomal genome structure of Flemingia macrophylla.</title>
        <authorList>
            <person name="Ding Y."/>
            <person name="Zhao Y."/>
            <person name="Bi W."/>
            <person name="Wu M."/>
            <person name="Zhao G."/>
            <person name="Gong Y."/>
            <person name="Li W."/>
            <person name="Zhang P."/>
        </authorList>
    </citation>
    <scope>NUCLEOTIDE SEQUENCE [LARGE SCALE GENOMIC DNA]</scope>
    <source>
        <strain evidence="12">DYQJB</strain>
        <tissue evidence="12">Leaf</tissue>
    </source>
</reference>
<evidence type="ECO:0000256" key="6">
    <source>
        <dbReference type="ARBA" id="ARBA00022723"/>
    </source>
</evidence>
<dbReference type="EC" id="4.2.1.1" evidence="5 10"/>
<comment type="subcellular location">
    <subcellularLocation>
        <location evidence="3">Plastid</location>
        <location evidence="3">Chloroplast stroma</location>
    </subcellularLocation>
</comment>
<dbReference type="SUPFAM" id="SSF51069">
    <property type="entry name" value="Carbonic anhydrase"/>
    <property type="match status" value="1"/>
</dbReference>
<evidence type="ECO:0000256" key="8">
    <source>
        <dbReference type="ARBA" id="ARBA00023239"/>
    </source>
</evidence>
<dbReference type="Pfam" id="PF00194">
    <property type="entry name" value="Carb_anhydrase"/>
    <property type="match status" value="1"/>
</dbReference>
<keyword evidence="13" id="KW-1185">Reference proteome</keyword>
<keyword evidence="8 10" id="KW-0456">Lyase</keyword>
<dbReference type="InterPro" id="IPR023561">
    <property type="entry name" value="Carbonic_anhydrase_a-class"/>
</dbReference>
<dbReference type="PANTHER" id="PTHR18952">
    <property type="entry name" value="CARBONIC ANHYDRASE"/>
    <property type="match status" value="1"/>
</dbReference>
<evidence type="ECO:0000256" key="7">
    <source>
        <dbReference type="ARBA" id="ARBA00022833"/>
    </source>
</evidence>
<comment type="caution">
    <text evidence="12">The sequence shown here is derived from an EMBL/GenBank/DDBJ whole genome shotgun (WGS) entry which is preliminary data.</text>
</comment>
<evidence type="ECO:0000313" key="13">
    <source>
        <dbReference type="Proteomes" id="UP001603857"/>
    </source>
</evidence>
<dbReference type="SMART" id="SM01057">
    <property type="entry name" value="Carb_anhydrase"/>
    <property type="match status" value="1"/>
</dbReference>
<accession>A0ABD1M893</accession>
<evidence type="ECO:0000256" key="10">
    <source>
        <dbReference type="RuleBase" id="RU367011"/>
    </source>
</evidence>
<evidence type="ECO:0000256" key="9">
    <source>
        <dbReference type="ARBA" id="ARBA00048348"/>
    </source>
</evidence>
<sequence>MVVEARLRRCQRRRVDASAVTEEEGGRAVMETSTEEGGGAYACKVCYSDTNSDEEYNYDLLSNKGPLNWGNIKEEWHLCKNGTRQSPINLQENRAIVVFNSSGIQRNYRPANANLLSTDHDIMVNWTENAGYILINGTQYQLVQCHWHSPSEHTINGIRYDLELHLVHRSLNAVAVIGLLYHTGNPDQFLSTIEDDLTLMAANITNVTHLGIVDPEQIAGLTSNKYFRYNGSLTTPPCSENVTWTVFTQQKTAGREQIKLLRAAVNGDVSCLNLAY</sequence>
<dbReference type="InterPro" id="IPR001148">
    <property type="entry name" value="CA_dom"/>
</dbReference>
<feature type="domain" description="Alpha-carbonic anhydrase" evidence="11">
    <location>
        <begin position="54"/>
        <end position="276"/>
    </location>
</feature>
<keyword evidence="6 10" id="KW-0479">Metal-binding</keyword>
<dbReference type="AlphaFoldDB" id="A0ABD1M893"/>
<dbReference type="Proteomes" id="UP001603857">
    <property type="component" value="Unassembled WGS sequence"/>
</dbReference>
<comment type="similarity">
    <text evidence="10">Belongs to the alpha-carbonic anhydrase family.</text>
</comment>
<dbReference type="GO" id="GO:0004089">
    <property type="term" value="F:carbonate dehydratase activity"/>
    <property type="evidence" value="ECO:0007669"/>
    <property type="project" value="UniProtKB-UniRule"/>
</dbReference>
<name>A0ABD1M893_9FABA</name>
<dbReference type="PROSITE" id="PS00162">
    <property type="entry name" value="ALPHA_CA_1"/>
    <property type="match status" value="1"/>
</dbReference>
<dbReference type="GO" id="GO:0009570">
    <property type="term" value="C:chloroplast stroma"/>
    <property type="evidence" value="ECO:0007669"/>
    <property type="project" value="UniProtKB-SubCell"/>
</dbReference>
<evidence type="ECO:0000256" key="1">
    <source>
        <dbReference type="ARBA" id="ARBA00001947"/>
    </source>
</evidence>
<dbReference type="EMBL" id="JBGMDY010000006">
    <property type="protein sequence ID" value="KAL2332023.1"/>
    <property type="molecule type" value="Genomic_DNA"/>
</dbReference>
<dbReference type="InterPro" id="IPR041891">
    <property type="entry name" value="Alpha_CA_prokaryot-like"/>
</dbReference>
<evidence type="ECO:0000313" key="12">
    <source>
        <dbReference type="EMBL" id="KAL2332023.1"/>
    </source>
</evidence>
<comment type="function">
    <text evidence="2 10">Reversible hydration of carbon dioxide.</text>
</comment>
<dbReference type="GO" id="GO:0008270">
    <property type="term" value="F:zinc ion binding"/>
    <property type="evidence" value="ECO:0007669"/>
    <property type="project" value="UniProtKB-UniRule"/>
</dbReference>
<comment type="cofactor">
    <cofactor evidence="1 10">
        <name>Zn(2+)</name>
        <dbReference type="ChEBI" id="CHEBI:29105"/>
    </cofactor>
</comment>
<dbReference type="CDD" id="cd03124">
    <property type="entry name" value="alpha_CA_prokaryotic_like"/>
    <property type="match status" value="1"/>
</dbReference>
<evidence type="ECO:0000256" key="4">
    <source>
        <dbReference type="ARBA" id="ARBA00006365"/>
    </source>
</evidence>
<organism evidence="12 13">
    <name type="scientific">Flemingia macrophylla</name>
    <dbReference type="NCBI Taxonomy" id="520843"/>
    <lineage>
        <taxon>Eukaryota</taxon>
        <taxon>Viridiplantae</taxon>
        <taxon>Streptophyta</taxon>
        <taxon>Embryophyta</taxon>
        <taxon>Tracheophyta</taxon>
        <taxon>Spermatophyta</taxon>
        <taxon>Magnoliopsida</taxon>
        <taxon>eudicotyledons</taxon>
        <taxon>Gunneridae</taxon>
        <taxon>Pentapetalae</taxon>
        <taxon>rosids</taxon>
        <taxon>fabids</taxon>
        <taxon>Fabales</taxon>
        <taxon>Fabaceae</taxon>
        <taxon>Papilionoideae</taxon>
        <taxon>50 kb inversion clade</taxon>
        <taxon>NPAAA clade</taxon>
        <taxon>indigoferoid/millettioid clade</taxon>
        <taxon>Phaseoleae</taxon>
        <taxon>Flemingia</taxon>
    </lineage>
</organism>
<dbReference type="InterPro" id="IPR036398">
    <property type="entry name" value="CA_dom_sf"/>
</dbReference>
<gene>
    <name evidence="12" type="ORF">Fmac_019604</name>
</gene>
<evidence type="ECO:0000259" key="11">
    <source>
        <dbReference type="PROSITE" id="PS51144"/>
    </source>
</evidence>
<dbReference type="InterPro" id="IPR018338">
    <property type="entry name" value="Carbonic_anhydrase_a-class_CS"/>
</dbReference>
<evidence type="ECO:0000256" key="3">
    <source>
        <dbReference type="ARBA" id="ARBA00004470"/>
    </source>
</evidence>
<keyword evidence="7 10" id="KW-0862">Zinc</keyword>
<evidence type="ECO:0000256" key="5">
    <source>
        <dbReference type="ARBA" id="ARBA00012925"/>
    </source>
</evidence>
<evidence type="ECO:0000256" key="2">
    <source>
        <dbReference type="ARBA" id="ARBA00002904"/>
    </source>
</evidence>
<dbReference type="PANTHER" id="PTHR18952:SF208">
    <property type="entry name" value="CARBONIC ANHYDRASE XA-RELATED"/>
    <property type="match status" value="1"/>
</dbReference>
<protein>
    <recommendedName>
        <fullName evidence="5 10">Carbonic anhydrase</fullName>
        <ecNumber evidence="5 10">4.2.1.1</ecNumber>
    </recommendedName>
</protein>
<dbReference type="Gene3D" id="3.10.200.10">
    <property type="entry name" value="Alpha carbonic anhydrase"/>
    <property type="match status" value="1"/>
</dbReference>
<dbReference type="PROSITE" id="PS51144">
    <property type="entry name" value="ALPHA_CA_2"/>
    <property type="match status" value="1"/>
</dbReference>